<dbReference type="GO" id="GO:0060261">
    <property type="term" value="P:positive regulation of transcription initiation by RNA polymerase II"/>
    <property type="evidence" value="ECO:0007669"/>
    <property type="project" value="InterPro"/>
</dbReference>
<keyword evidence="6" id="KW-0539">Nucleus</keyword>
<dbReference type="InterPro" id="IPR045125">
    <property type="entry name" value="Sub1/Tcp4-like"/>
</dbReference>
<keyword evidence="5" id="KW-0804">Transcription</keyword>
<dbReference type="AlphaFoldDB" id="A0A0P1B1N1"/>
<keyword evidence="4" id="KW-0238">DNA-binding</keyword>
<feature type="compositionally biased region" description="Polar residues" evidence="7">
    <location>
        <begin position="63"/>
        <end position="78"/>
    </location>
</feature>
<keyword evidence="10" id="KW-1185">Reference proteome</keyword>
<feature type="domain" description="Transcriptional coactivator p15 (PC4) C-terminal" evidence="8">
    <location>
        <begin position="123"/>
        <end position="170"/>
    </location>
</feature>
<dbReference type="EMBL" id="CCYD01002939">
    <property type="protein sequence ID" value="CEG48655.1"/>
    <property type="molecule type" value="Genomic_DNA"/>
</dbReference>
<dbReference type="RefSeq" id="XP_024585024.1">
    <property type="nucleotide sequence ID" value="XM_024719757.1"/>
</dbReference>
<evidence type="ECO:0000259" key="8">
    <source>
        <dbReference type="Pfam" id="PF02229"/>
    </source>
</evidence>
<evidence type="ECO:0000256" key="5">
    <source>
        <dbReference type="ARBA" id="ARBA00023163"/>
    </source>
</evidence>
<evidence type="ECO:0000256" key="7">
    <source>
        <dbReference type="SAM" id="MobiDB-lite"/>
    </source>
</evidence>
<dbReference type="Pfam" id="PF02229">
    <property type="entry name" value="PC4"/>
    <property type="match status" value="2"/>
</dbReference>
<comment type="subcellular location">
    <subcellularLocation>
        <location evidence="1">Nucleus</location>
    </subcellularLocation>
</comment>
<evidence type="ECO:0000256" key="2">
    <source>
        <dbReference type="ARBA" id="ARBA00009001"/>
    </source>
</evidence>
<evidence type="ECO:0000256" key="6">
    <source>
        <dbReference type="ARBA" id="ARBA00023242"/>
    </source>
</evidence>
<dbReference type="GeneID" id="36401521"/>
<comment type="similarity">
    <text evidence="2">Belongs to the transcriptional coactivator PC4 family.</text>
</comment>
<dbReference type="InterPro" id="IPR003173">
    <property type="entry name" value="PC4_C"/>
</dbReference>
<dbReference type="GO" id="GO:0005634">
    <property type="term" value="C:nucleus"/>
    <property type="evidence" value="ECO:0007669"/>
    <property type="project" value="UniProtKB-SubCell"/>
</dbReference>
<dbReference type="SUPFAM" id="SSF54447">
    <property type="entry name" value="ssDNA-binding transcriptional regulator domain"/>
    <property type="match status" value="2"/>
</dbReference>
<name>A0A0P1B1N1_PLAHL</name>
<reference evidence="10" key="1">
    <citation type="submission" date="2014-09" db="EMBL/GenBank/DDBJ databases">
        <authorList>
            <person name="Sharma Rahul"/>
            <person name="Thines Marco"/>
        </authorList>
    </citation>
    <scope>NUCLEOTIDE SEQUENCE [LARGE SCALE GENOMIC DNA]</scope>
</reference>
<feature type="domain" description="Transcriptional coactivator p15 (PC4) C-terminal" evidence="8">
    <location>
        <begin position="214"/>
        <end position="263"/>
    </location>
</feature>
<evidence type="ECO:0000256" key="1">
    <source>
        <dbReference type="ARBA" id="ARBA00004123"/>
    </source>
</evidence>
<dbReference type="GO" id="GO:0003713">
    <property type="term" value="F:transcription coactivator activity"/>
    <property type="evidence" value="ECO:0007669"/>
    <property type="project" value="InterPro"/>
</dbReference>
<proteinExistence type="inferred from homology"/>
<dbReference type="OrthoDB" id="2505440at2759"/>
<keyword evidence="3" id="KW-0805">Transcription regulation</keyword>
<dbReference type="Proteomes" id="UP000054928">
    <property type="component" value="Unassembled WGS sequence"/>
</dbReference>
<organism evidence="9 10">
    <name type="scientific">Plasmopara halstedii</name>
    <name type="common">Downy mildew of sunflower</name>
    <dbReference type="NCBI Taxonomy" id="4781"/>
    <lineage>
        <taxon>Eukaryota</taxon>
        <taxon>Sar</taxon>
        <taxon>Stramenopiles</taxon>
        <taxon>Oomycota</taxon>
        <taxon>Peronosporomycetes</taxon>
        <taxon>Peronosporales</taxon>
        <taxon>Peronosporaceae</taxon>
        <taxon>Plasmopara</taxon>
    </lineage>
</organism>
<sequence length="280" mass="31732">MSDKILQLIGVQRLPDHMSMMQEAAALTRKRVAEQMEEMPKRMKAEVKESFTLTEMLSRKATTEPQMPVSQNSDNSTDSLARFATQQKVTRSSKSDSLSRTNQPKAQEQESSSTMEQGGTVFVLSKKRHVTVRKWKTMTFVDIREFYDNNGEAKPGKRGISLSLDQWEKLYGYLDAISEAIKLVEENTVDNKSLSGIEGCILQPNGDLRAVALPLSPKRRVTIRYFNNAVLIDLREYYDQDGLAKPGKKGISLSKDQWIALRNTADEIFQTVDLLKRPHS</sequence>
<feature type="region of interest" description="Disordered" evidence="7">
    <location>
        <begin position="59"/>
        <end position="78"/>
    </location>
</feature>
<protein>
    <submittedName>
        <fullName evidence="9">Transcriptional coactivator p15</fullName>
    </submittedName>
</protein>
<dbReference type="GO" id="GO:0003677">
    <property type="term" value="F:DNA binding"/>
    <property type="evidence" value="ECO:0007669"/>
    <property type="project" value="UniProtKB-KW"/>
</dbReference>
<dbReference type="InterPro" id="IPR009044">
    <property type="entry name" value="ssDNA-bd_transcriptional_reg"/>
</dbReference>
<evidence type="ECO:0000313" key="10">
    <source>
        <dbReference type="Proteomes" id="UP000054928"/>
    </source>
</evidence>
<dbReference type="PANTHER" id="PTHR13215">
    <property type="entry name" value="RNA POLYMERASE II TRANSCRIPTIONAL COACTIVATOR"/>
    <property type="match status" value="1"/>
</dbReference>
<accession>A0A0P1B1N1</accession>
<evidence type="ECO:0000256" key="4">
    <source>
        <dbReference type="ARBA" id="ARBA00023125"/>
    </source>
</evidence>
<dbReference type="OMA" id="KWKAMKF"/>
<evidence type="ECO:0000256" key="3">
    <source>
        <dbReference type="ARBA" id="ARBA00023015"/>
    </source>
</evidence>
<dbReference type="STRING" id="4781.A0A0P1B1N1"/>
<feature type="region of interest" description="Disordered" evidence="7">
    <location>
        <begin position="84"/>
        <end position="116"/>
    </location>
</feature>
<dbReference type="Gene3D" id="2.30.31.10">
    <property type="entry name" value="Transcriptional Coactivator Pc4, Chain A"/>
    <property type="match status" value="2"/>
</dbReference>
<evidence type="ECO:0000313" key="9">
    <source>
        <dbReference type="EMBL" id="CEG48655.1"/>
    </source>
</evidence>